<proteinExistence type="predicted"/>
<evidence type="ECO:0000313" key="1">
    <source>
        <dbReference type="EMBL" id="GIY29357.1"/>
    </source>
</evidence>
<sequence>MKTIAQPNALKFLPIMVWFESYNEDFLKGIYDSFNEAMKISLTVDKYRIFPNDPDHHGRSLGNQFNITMSQLHFKKQTRLWSHRAASLTAGYPTWLELTLVPQHPSPSAPQQTNESLQ</sequence>
<gene>
    <name evidence="1" type="ORF">CDAR_504511</name>
</gene>
<dbReference type="Proteomes" id="UP001054837">
    <property type="component" value="Unassembled WGS sequence"/>
</dbReference>
<comment type="caution">
    <text evidence="1">The sequence shown here is derived from an EMBL/GenBank/DDBJ whole genome shotgun (WGS) entry which is preliminary data.</text>
</comment>
<dbReference type="EMBL" id="BPLQ01007309">
    <property type="protein sequence ID" value="GIY29357.1"/>
    <property type="molecule type" value="Genomic_DNA"/>
</dbReference>
<evidence type="ECO:0000313" key="2">
    <source>
        <dbReference type="Proteomes" id="UP001054837"/>
    </source>
</evidence>
<name>A0AAV4S9B0_9ARAC</name>
<reference evidence="1 2" key="1">
    <citation type="submission" date="2021-06" db="EMBL/GenBank/DDBJ databases">
        <title>Caerostris darwini draft genome.</title>
        <authorList>
            <person name="Kono N."/>
            <person name="Arakawa K."/>
        </authorList>
    </citation>
    <scope>NUCLEOTIDE SEQUENCE [LARGE SCALE GENOMIC DNA]</scope>
</reference>
<accession>A0AAV4S9B0</accession>
<keyword evidence="2" id="KW-1185">Reference proteome</keyword>
<protein>
    <submittedName>
        <fullName evidence="1">Uncharacterized protein</fullName>
    </submittedName>
</protein>
<dbReference type="AlphaFoldDB" id="A0AAV4S9B0"/>
<organism evidence="1 2">
    <name type="scientific">Caerostris darwini</name>
    <dbReference type="NCBI Taxonomy" id="1538125"/>
    <lineage>
        <taxon>Eukaryota</taxon>
        <taxon>Metazoa</taxon>
        <taxon>Ecdysozoa</taxon>
        <taxon>Arthropoda</taxon>
        <taxon>Chelicerata</taxon>
        <taxon>Arachnida</taxon>
        <taxon>Araneae</taxon>
        <taxon>Araneomorphae</taxon>
        <taxon>Entelegynae</taxon>
        <taxon>Araneoidea</taxon>
        <taxon>Araneidae</taxon>
        <taxon>Caerostris</taxon>
    </lineage>
</organism>